<feature type="domain" description="Solute-binding protein family 5" evidence="2">
    <location>
        <begin position="79"/>
        <end position="426"/>
    </location>
</feature>
<dbReference type="KEGG" id="dmp:FAK_30070"/>
<dbReference type="Gene3D" id="3.90.76.10">
    <property type="entry name" value="Dipeptide-binding Protein, Domain 1"/>
    <property type="match status" value="1"/>
</dbReference>
<dbReference type="SUPFAM" id="SSF53850">
    <property type="entry name" value="Periplasmic binding protein-like II"/>
    <property type="match status" value="1"/>
</dbReference>
<dbReference type="InterPro" id="IPR000914">
    <property type="entry name" value="SBP_5_dom"/>
</dbReference>
<evidence type="ECO:0000256" key="1">
    <source>
        <dbReference type="SAM" id="SignalP"/>
    </source>
</evidence>
<dbReference type="GO" id="GO:0030288">
    <property type="term" value="C:outer membrane-bounded periplasmic space"/>
    <property type="evidence" value="ECO:0007669"/>
    <property type="project" value="UniProtKB-ARBA"/>
</dbReference>
<accession>A0AAU9EPZ0</accession>
<evidence type="ECO:0000259" key="2">
    <source>
        <dbReference type="Pfam" id="PF00496"/>
    </source>
</evidence>
<dbReference type="GO" id="GO:0043190">
    <property type="term" value="C:ATP-binding cassette (ABC) transporter complex"/>
    <property type="evidence" value="ECO:0007669"/>
    <property type="project" value="InterPro"/>
</dbReference>
<dbReference type="PANTHER" id="PTHR30290">
    <property type="entry name" value="PERIPLASMIC BINDING COMPONENT OF ABC TRANSPORTER"/>
    <property type="match status" value="1"/>
</dbReference>
<dbReference type="AlphaFoldDB" id="A0AAU9EPZ0"/>
<dbReference type="Gene3D" id="3.10.105.10">
    <property type="entry name" value="Dipeptide-binding Protein, Domain 3"/>
    <property type="match status" value="1"/>
</dbReference>
<dbReference type="InterPro" id="IPR030678">
    <property type="entry name" value="Peptide/Ni-bd"/>
</dbReference>
<sequence>MKAKKCWLSCLALALAATLALAGPALAAGKFVDDGKLVYSVYTDIQTMDPHVAFVWYSCTITRNTHEGLLQYDLKDYSIKPLLAESWKLDENGGTFKLRKGVKFSDGSEFDAAAVKFNLERIKAINKGPATWVKDIKEVKILDKHTVRLETTKNWAFLEDVLAAPWCFIMVSPTAIKKNATKDDPWATKWMHDHTAGTGPYVVEKWAPNQYIKLVRHKGYWRGWDGKHFSEVVYQVNKEDSTERMLITKGAVDMINDMTAEYWDVLAADPHIKVKTFPSLAEQFILMNNARGPLADENMRKAVTYAVDYEACRAVVNASAKGLLVGTPIKRDVAKAKAFKAKSAYAGKEVTLKLCYVSGIENHRKWSLILQDNLKDIGVKLDIQSMTWPAFAKQVYGTPDEAADLYPFYASSIIADPYGVLYKVLDSHSLQKGGANLGYKNAQFDALMDKASQTIDRAKRMSIYEQARLLPEKDATYLWLFMLPYVAIYRDSVGVYDYTQIGDALGNMFYFYDYYRK</sequence>
<dbReference type="PIRSF" id="PIRSF002741">
    <property type="entry name" value="MppA"/>
    <property type="match status" value="1"/>
</dbReference>
<dbReference type="EMBL" id="AP028679">
    <property type="protein sequence ID" value="BEQ15941.1"/>
    <property type="molecule type" value="Genomic_DNA"/>
</dbReference>
<dbReference type="GO" id="GO:0015833">
    <property type="term" value="P:peptide transport"/>
    <property type="evidence" value="ECO:0007669"/>
    <property type="project" value="TreeGrafter"/>
</dbReference>
<protein>
    <submittedName>
        <fullName evidence="3">ABC transporter substrate-binding protein</fullName>
    </submittedName>
</protein>
<keyword evidence="1" id="KW-0732">Signal</keyword>
<dbReference type="Proteomes" id="UP001366166">
    <property type="component" value="Chromosome"/>
</dbReference>
<organism evidence="3 4">
    <name type="scientific">Desulfoferula mesophila</name>
    <dbReference type="NCBI Taxonomy" id="3058419"/>
    <lineage>
        <taxon>Bacteria</taxon>
        <taxon>Pseudomonadati</taxon>
        <taxon>Thermodesulfobacteriota</taxon>
        <taxon>Desulfarculia</taxon>
        <taxon>Desulfarculales</taxon>
        <taxon>Desulfarculaceae</taxon>
        <taxon>Desulfoferula</taxon>
    </lineage>
</organism>
<dbReference type="InterPro" id="IPR039424">
    <property type="entry name" value="SBP_5"/>
</dbReference>
<dbReference type="GO" id="GO:1904680">
    <property type="term" value="F:peptide transmembrane transporter activity"/>
    <property type="evidence" value="ECO:0007669"/>
    <property type="project" value="TreeGrafter"/>
</dbReference>
<proteinExistence type="predicted"/>
<dbReference type="CDD" id="cd08512">
    <property type="entry name" value="PBP2_NikA_DppA_OppA_like_7"/>
    <property type="match status" value="1"/>
</dbReference>
<dbReference type="Gene3D" id="3.40.190.10">
    <property type="entry name" value="Periplasmic binding protein-like II"/>
    <property type="match status" value="1"/>
</dbReference>
<dbReference type="RefSeq" id="WP_338601090.1">
    <property type="nucleotide sequence ID" value="NZ_AP028679.1"/>
</dbReference>
<name>A0AAU9EPZ0_9BACT</name>
<feature type="signal peptide" evidence="1">
    <location>
        <begin position="1"/>
        <end position="27"/>
    </location>
</feature>
<dbReference type="Pfam" id="PF00496">
    <property type="entry name" value="SBP_bac_5"/>
    <property type="match status" value="1"/>
</dbReference>
<keyword evidence="4" id="KW-1185">Reference proteome</keyword>
<feature type="chain" id="PRO_5043829599" evidence="1">
    <location>
        <begin position="28"/>
        <end position="517"/>
    </location>
</feature>
<gene>
    <name evidence="3" type="ORF">FAK_30070</name>
</gene>
<evidence type="ECO:0000313" key="3">
    <source>
        <dbReference type="EMBL" id="BEQ15941.1"/>
    </source>
</evidence>
<evidence type="ECO:0000313" key="4">
    <source>
        <dbReference type="Proteomes" id="UP001366166"/>
    </source>
</evidence>
<reference evidence="4" key="1">
    <citation type="journal article" date="2023" name="Arch. Microbiol.">
        <title>Desulfoferula mesophilus gen. nov. sp. nov., a mesophilic sulfate-reducing bacterium isolated from a brackish lake sediment.</title>
        <authorList>
            <person name="Watanabe T."/>
            <person name="Yabe T."/>
            <person name="Tsuji J.M."/>
            <person name="Fukui M."/>
        </authorList>
    </citation>
    <scope>NUCLEOTIDE SEQUENCE [LARGE SCALE GENOMIC DNA]</scope>
    <source>
        <strain evidence="4">12FAK</strain>
    </source>
</reference>